<keyword evidence="2" id="KW-0378">Hydrolase</keyword>
<accession>A0A8H8RNA6</accession>
<evidence type="ECO:0000313" key="2">
    <source>
        <dbReference type="EMBL" id="TVY37894.1"/>
    </source>
</evidence>
<dbReference type="SUPFAM" id="SSF53474">
    <property type="entry name" value="alpha/beta-Hydrolases"/>
    <property type="match status" value="1"/>
</dbReference>
<dbReference type="Proteomes" id="UP000443090">
    <property type="component" value="Unassembled WGS sequence"/>
</dbReference>
<keyword evidence="3" id="KW-1185">Reference proteome</keyword>
<dbReference type="AlphaFoldDB" id="A0A8H8RNA6"/>
<dbReference type="InterPro" id="IPR050266">
    <property type="entry name" value="AB_hydrolase_sf"/>
</dbReference>
<dbReference type="PANTHER" id="PTHR43798:SF33">
    <property type="entry name" value="HYDROLASE, PUTATIVE (AFU_ORTHOLOGUE AFUA_2G14860)-RELATED"/>
    <property type="match status" value="1"/>
</dbReference>
<proteinExistence type="predicted"/>
<evidence type="ECO:0000259" key="1">
    <source>
        <dbReference type="Pfam" id="PF00561"/>
    </source>
</evidence>
<dbReference type="Gene3D" id="3.40.50.1820">
    <property type="entry name" value="alpha/beta hydrolase"/>
    <property type="match status" value="1"/>
</dbReference>
<dbReference type="InterPro" id="IPR000073">
    <property type="entry name" value="AB_hydrolase_1"/>
</dbReference>
<dbReference type="OrthoDB" id="2498029at2759"/>
<dbReference type="GO" id="GO:0047372">
    <property type="term" value="F:monoacylglycerol lipase activity"/>
    <property type="evidence" value="ECO:0007669"/>
    <property type="project" value="TreeGrafter"/>
</dbReference>
<gene>
    <name evidence="2" type="primary">ydjP</name>
    <name evidence="2" type="ORF">LOCC1_G007298</name>
</gene>
<comment type="caution">
    <text evidence="2">The sequence shown here is derived from an EMBL/GenBank/DDBJ whole genome shotgun (WGS) entry which is preliminary data.</text>
</comment>
<organism evidence="2 3">
    <name type="scientific">Lachnellula occidentalis</name>
    <dbReference type="NCBI Taxonomy" id="215460"/>
    <lineage>
        <taxon>Eukaryota</taxon>
        <taxon>Fungi</taxon>
        <taxon>Dikarya</taxon>
        <taxon>Ascomycota</taxon>
        <taxon>Pezizomycotina</taxon>
        <taxon>Leotiomycetes</taxon>
        <taxon>Helotiales</taxon>
        <taxon>Lachnaceae</taxon>
        <taxon>Lachnellula</taxon>
    </lineage>
</organism>
<sequence length="411" mass="45450">MYPMQSLLTKDKVTLKYIDTGADHDSEEARKPWIILVSIKFSSLLQALLLSIGIMFCRFCMNYGSSGLIEVPIWPIFQKQAAGQYPILNCAVPVVVIYAASSGLESHFNLIATPTTYCQLHGFTGSSAVWKRNIPGLAKTYRVVAPDLRGHGESDKPRHGYHVSRLAQDLHEMVNWIYAKEGSQSWDDEKGEMRRWKAIGGSLGCSILWAYASLFTTHPFTHMIFIDQSPLQNSDLSGWDSQFCNRGMNSAPAVSALQATFALSPTTAHKGTISACLSYRSHPLSSDTVSAEEAASDEAFFLAEAIKGDPWWYGKLMADHTALDWRDDIRAIFGKESGSTVKVLVLASSRSGCFPAAGPMTVVDLVNEGCEKKRAQGLIVEWGGHWLYFENPVKFEGIVLDFFADKKVTDV</sequence>
<protein>
    <submittedName>
        <fullName evidence="2">AB hydrolase superfamily protein</fullName>
    </submittedName>
</protein>
<dbReference type="InterPro" id="IPR029058">
    <property type="entry name" value="AB_hydrolase_fold"/>
</dbReference>
<dbReference type="Pfam" id="PF00561">
    <property type="entry name" value="Abhydrolase_1"/>
    <property type="match status" value="1"/>
</dbReference>
<feature type="domain" description="AB hydrolase-1" evidence="1">
    <location>
        <begin position="120"/>
        <end position="392"/>
    </location>
</feature>
<name>A0A8H8RNA6_9HELO</name>
<dbReference type="GO" id="GO:0016020">
    <property type="term" value="C:membrane"/>
    <property type="evidence" value="ECO:0007669"/>
    <property type="project" value="TreeGrafter"/>
</dbReference>
<dbReference type="PANTHER" id="PTHR43798">
    <property type="entry name" value="MONOACYLGLYCEROL LIPASE"/>
    <property type="match status" value="1"/>
</dbReference>
<reference evidence="2 3" key="1">
    <citation type="submission" date="2018-05" db="EMBL/GenBank/DDBJ databases">
        <title>Genome sequencing and assembly of the regulated plant pathogen Lachnellula willkommii and related sister species for the development of diagnostic species identification markers.</title>
        <authorList>
            <person name="Giroux E."/>
            <person name="Bilodeau G."/>
        </authorList>
    </citation>
    <scope>NUCLEOTIDE SEQUENCE [LARGE SCALE GENOMIC DNA]</scope>
    <source>
        <strain evidence="2 3">CBS 160.35</strain>
    </source>
</reference>
<dbReference type="GO" id="GO:0046464">
    <property type="term" value="P:acylglycerol catabolic process"/>
    <property type="evidence" value="ECO:0007669"/>
    <property type="project" value="TreeGrafter"/>
</dbReference>
<dbReference type="EMBL" id="QGMI01000662">
    <property type="protein sequence ID" value="TVY37894.1"/>
    <property type="molecule type" value="Genomic_DNA"/>
</dbReference>
<evidence type="ECO:0000313" key="3">
    <source>
        <dbReference type="Proteomes" id="UP000443090"/>
    </source>
</evidence>